<evidence type="ECO:0000259" key="1">
    <source>
        <dbReference type="Pfam" id="PF00126"/>
    </source>
</evidence>
<keyword evidence="3" id="KW-1185">Reference proteome</keyword>
<name>A0A7X0DMW8_NOVIT</name>
<proteinExistence type="predicted"/>
<dbReference type="Pfam" id="PF00126">
    <property type="entry name" value="HTH_1"/>
    <property type="match status" value="1"/>
</dbReference>
<dbReference type="InterPro" id="IPR051815">
    <property type="entry name" value="Molybdate_resp_trans_reg"/>
</dbReference>
<feature type="domain" description="HTH lysR-type" evidence="1">
    <location>
        <begin position="32"/>
        <end position="90"/>
    </location>
</feature>
<dbReference type="PANTHER" id="PTHR30432:SF1">
    <property type="entry name" value="DNA-BINDING TRANSCRIPTIONAL DUAL REGULATOR MODE"/>
    <property type="match status" value="1"/>
</dbReference>
<sequence>MMPQPAPSRLRPRLRLKDGPVLVLGPGRVDLLEGIKRTGSISAAAREMDMSYRRAWLLVDSLNLSFRTPLVESVTGGQRGGGAHLTAAGEQVVALYRQMEDDTRRAIASAQAALEALLPPGSPDP</sequence>
<evidence type="ECO:0000313" key="2">
    <source>
        <dbReference type="EMBL" id="MBB6210709.1"/>
    </source>
</evidence>
<organism evidence="2 3">
    <name type="scientific">Novispirillum itersonii</name>
    <name type="common">Aquaspirillum itersonii</name>
    <dbReference type="NCBI Taxonomy" id="189"/>
    <lineage>
        <taxon>Bacteria</taxon>
        <taxon>Pseudomonadati</taxon>
        <taxon>Pseudomonadota</taxon>
        <taxon>Alphaproteobacteria</taxon>
        <taxon>Rhodospirillales</taxon>
        <taxon>Novispirillaceae</taxon>
        <taxon>Novispirillum</taxon>
    </lineage>
</organism>
<dbReference type="PANTHER" id="PTHR30432">
    <property type="entry name" value="TRANSCRIPTIONAL REGULATOR MODE"/>
    <property type="match status" value="1"/>
</dbReference>
<dbReference type="EMBL" id="JACIIX010000007">
    <property type="protein sequence ID" value="MBB6210709.1"/>
    <property type="molecule type" value="Genomic_DNA"/>
</dbReference>
<evidence type="ECO:0000313" key="3">
    <source>
        <dbReference type="Proteomes" id="UP000544872"/>
    </source>
</evidence>
<protein>
    <submittedName>
        <fullName evidence="2">Molybdate transport system regulatory protein</fullName>
    </submittedName>
</protein>
<comment type="caution">
    <text evidence="2">The sequence shown here is derived from an EMBL/GenBank/DDBJ whole genome shotgun (WGS) entry which is preliminary data.</text>
</comment>
<dbReference type="SUPFAM" id="SSF46785">
    <property type="entry name" value="Winged helix' DNA-binding domain"/>
    <property type="match status" value="1"/>
</dbReference>
<dbReference type="InterPro" id="IPR000847">
    <property type="entry name" value="LysR_HTH_N"/>
</dbReference>
<dbReference type="Gene3D" id="1.10.10.10">
    <property type="entry name" value="Winged helix-like DNA-binding domain superfamily/Winged helix DNA-binding domain"/>
    <property type="match status" value="1"/>
</dbReference>
<dbReference type="InterPro" id="IPR036390">
    <property type="entry name" value="WH_DNA-bd_sf"/>
</dbReference>
<gene>
    <name evidence="2" type="ORF">FHS48_002134</name>
</gene>
<dbReference type="GO" id="GO:0003700">
    <property type="term" value="F:DNA-binding transcription factor activity"/>
    <property type="evidence" value="ECO:0007669"/>
    <property type="project" value="InterPro"/>
</dbReference>
<reference evidence="2 3" key="1">
    <citation type="submission" date="2020-08" db="EMBL/GenBank/DDBJ databases">
        <title>Genomic Encyclopedia of Type Strains, Phase IV (KMG-IV): sequencing the most valuable type-strain genomes for metagenomic binning, comparative biology and taxonomic classification.</title>
        <authorList>
            <person name="Goeker M."/>
        </authorList>
    </citation>
    <scope>NUCLEOTIDE SEQUENCE [LARGE SCALE GENOMIC DNA]</scope>
    <source>
        <strain evidence="2 3">DSM 11590</strain>
    </source>
</reference>
<dbReference type="AlphaFoldDB" id="A0A7X0DMW8"/>
<dbReference type="InterPro" id="IPR036388">
    <property type="entry name" value="WH-like_DNA-bd_sf"/>
</dbReference>
<accession>A0A7X0DMW8</accession>
<dbReference type="Proteomes" id="UP000544872">
    <property type="component" value="Unassembled WGS sequence"/>
</dbReference>